<dbReference type="RefSeq" id="WP_132142587.1">
    <property type="nucleotide sequence ID" value="NZ_SMCS01000002.1"/>
</dbReference>
<comment type="caution">
    <text evidence="2">The sequence shown here is derived from an EMBL/GenBank/DDBJ whole genome shotgun (WGS) entry which is preliminary data.</text>
</comment>
<gene>
    <name evidence="2" type="ORF">EC912_102755</name>
</gene>
<keyword evidence="1" id="KW-0732">Signal</keyword>
<dbReference type="OrthoDB" id="9127154at2"/>
<organism evidence="2 3">
    <name type="scientific">Luteibacter rhizovicinus</name>
    <dbReference type="NCBI Taxonomy" id="242606"/>
    <lineage>
        <taxon>Bacteria</taxon>
        <taxon>Pseudomonadati</taxon>
        <taxon>Pseudomonadota</taxon>
        <taxon>Gammaproteobacteria</taxon>
        <taxon>Lysobacterales</taxon>
        <taxon>Rhodanobacteraceae</taxon>
        <taxon>Luteibacter</taxon>
    </lineage>
</organism>
<dbReference type="Proteomes" id="UP000295645">
    <property type="component" value="Unassembled WGS sequence"/>
</dbReference>
<name>A0A4R3YY47_9GAMM</name>
<keyword evidence="3" id="KW-1185">Reference proteome</keyword>
<dbReference type="AlphaFoldDB" id="A0A4R3YY47"/>
<feature type="chain" id="PRO_5020732779" evidence="1">
    <location>
        <begin position="21"/>
        <end position="368"/>
    </location>
</feature>
<sequence length="368" mass="40664">MTYRYLIGALALMLPIASHAQLRVEQLKSPVDPKEAETYKVPLIVGTPSDVADRINLWLQYEQLDVIAGHYKKSPFEHEDGNSGTTSLDYSVLDQTPNTLSLEIGGEYMGAYPSSGHVRYVFDLNTGRPVRIGDLFSPEGMARFSKRVTRERIATINETIAQPDPTRTNEKDPEATDDLKMQREQYEECSQSLAQSGLDYDALVLADGHVKVLRGCGFPHVIQALDDIGEMEHSETYAALSHDLSSYGRCLLIDKKTDCKLPSNNVHAGVYRGKLGGRTPITLMLVSNYSNGYTSFYFYDRYGTPIGLELTQPSPGKVRLERRDDAAAKDAEGNAPVLETFDLTLGADGGLTGQWIQQGKPPMAVTLH</sequence>
<evidence type="ECO:0000256" key="1">
    <source>
        <dbReference type="SAM" id="SignalP"/>
    </source>
</evidence>
<proteinExistence type="predicted"/>
<protein>
    <submittedName>
        <fullName evidence="2">Uncharacterized protein</fullName>
    </submittedName>
</protein>
<dbReference type="EMBL" id="SMCS01000002">
    <property type="protein sequence ID" value="TCV96404.1"/>
    <property type="molecule type" value="Genomic_DNA"/>
</dbReference>
<accession>A0A4R3YY47</accession>
<evidence type="ECO:0000313" key="3">
    <source>
        <dbReference type="Proteomes" id="UP000295645"/>
    </source>
</evidence>
<feature type="signal peptide" evidence="1">
    <location>
        <begin position="1"/>
        <end position="20"/>
    </location>
</feature>
<reference evidence="2 3" key="1">
    <citation type="submission" date="2019-03" db="EMBL/GenBank/DDBJ databases">
        <title>Above-ground endophytic microbial communities from plants in different locations in the United States.</title>
        <authorList>
            <person name="Frank C."/>
        </authorList>
    </citation>
    <scope>NUCLEOTIDE SEQUENCE [LARGE SCALE GENOMIC DNA]</scope>
    <source>
        <strain evidence="2 3">LP_13_YM</strain>
    </source>
</reference>
<evidence type="ECO:0000313" key="2">
    <source>
        <dbReference type="EMBL" id="TCV96404.1"/>
    </source>
</evidence>